<reference evidence="2 3" key="1">
    <citation type="journal article" date="2024" name="J Genomics">
        <title>Draft genome sequencing and assembly of Favolaschia claudopus CIRM-BRFM 2984 isolated from oak limbs.</title>
        <authorList>
            <person name="Navarro D."/>
            <person name="Drula E."/>
            <person name="Chaduli D."/>
            <person name="Cazenave R."/>
            <person name="Ahrendt S."/>
            <person name="Wang J."/>
            <person name="Lipzen A."/>
            <person name="Daum C."/>
            <person name="Barry K."/>
            <person name="Grigoriev I.V."/>
            <person name="Favel A."/>
            <person name="Rosso M.N."/>
            <person name="Martin F."/>
        </authorList>
    </citation>
    <scope>NUCLEOTIDE SEQUENCE [LARGE SCALE GENOMIC DNA]</scope>
    <source>
        <strain evidence="2 3">CIRM-BRFM 2984</strain>
    </source>
</reference>
<evidence type="ECO:0000259" key="1">
    <source>
        <dbReference type="PROSITE" id="PS50181"/>
    </source>
</evidence>
<gene>
    <name evidence="2" type="ORF">R3P38DRAFT_2906506</name>
</gene>
<comment type="caution">
    <text evidence="2">The sequence shown here is derived from an EMBL/GenBank/DDBJ whole genome shotgun (WGS) entry which is preliminary data.</text>
</comment>
<dbReference type="Proteomes" id="UP001362999">
    <property type="component" value="Unassembled WGS sequence"/>
</dbReference>
<dbReference type="CDD" id="cd09917">
    <property type="entry name" value="F-box_SF"/>
    <property type="match status" value="1"/>
</dbReference>
<protein>
    <recommendedName>
        <fullName evidence="1">F-box domain-containing protein</fullName>
    </recommendedName>
</protein>
<dbReference type="InterPro" id="IPR036047">
    <property type="entry name" value="F-box-like_dom_sf"/>
</dbReference>
<accession>A0AAW0CI23</accession>
<proteinExistence type="predicted"/>
<evidence type="ECO:0000313" key="2">
    <source>
        <dbReference type="EMBL" id="KAK7038554.1"/>
    </source>
</evidence>
<sequence>MVLTGRAATAARSIIRWLPNEIMATVMHDLSLAELCTISLVSRLLHNIATPFIYRCLELLDIPQLKLFLGTSLSLHVREFNPPDNYEALQSCTYTPSIVKDLMTAVPQFSQLETLNLLSTTAINFSELMERASFPRLTSFQYTLHSEDCTSVISS</sequence>
<organism evidence="2 3">
    <name type="scientific">Favolaschia claudopus</name>
    <dbReference type="NCBI Taxonomy" id="2862362"/>
    <lineage>
        <taxon>Eukaryota</taxon>
        <taxon>Fungi</taxon>
        <taxon>Dikarya</taxon>
        <taxon>Basidiomycota</taxon>
        <taxon>Agaricomycotina</taxon>
        <taxon>Agaricomycetes</taxon>
        <taxon>Agaricomycetidae</taxon>
        <taxon>Agaricales</taxon>
        <taxon>Marasmiineae</taxon>
        <taxon>Mycenaceae</taxon>
        <taxon>Favolaschia</taxon>
    </lineage>
</organism>
<dbReference type="Pfam" id="PF12937">
    <property type="entry name" value="F-box-like"/>
    <property type="match status" value="1"/>
</dbReference>
<feature type="domain" description="F-box" evidence="1">
    <location>
        <begin position="12"/>
        <end position="57"/>
    </location>
</feature>
<dbReference type="SUPFAM" id="SSF81383">
    <property type="entry name" value="F-box domain"/>
    <property type="match status" value="1"/>
</dbReference>
<dbReference type="InterPro" id="IPR001810">
    <property type="entry name" value="F-box_dom"/>
</dbReference>
<dbReference type="AlphaFoldDB" id="A0AAW0CI23"/>
<evidence type="ECO:0000313" key="3">
    <source>
        <dbReference type="Proteomes" id="UP001362999"/>
    </source>
</evidence>
<name>A0AAW0CI23_9AGAR</name>
<dbReference type="EMBL" id="JAWWNJ010000017">
    <property type="protein sequence ID" value="KAK7038554.1"/>
    <property type="molecule type" value="Genomic_DNA"/>
</dbReference>
<keyword evidence="3" id="KW-1185">Reference proteome</keyword>
<dbReference type="PROSITE" id="PS50181">
    <property type="entry name" value="FBOX"/>
    <property type="match status" value="1"/>
</dbReference>